<comment type="similarity">
    <text evidence="1">Belongs to the SCO1/2 family.</text>
</comment>
<dbReference type="SUPFAM" id="SSF52833">
    <property type="entry name" value="Thioredoxin-like"/>
    <property type="match status" value="1"/>
</dbReference>
<dbReference type="GO" id="GO:0046872">
    <property type="term" value="F:metal ion binding"/>
    <property type="evidence" value="ECO:0007669"/>
    <property type="project" value="UniProtKB-KW"/>
</dbReference>
<dbReference type="Pfam" id="PF02630">
    <property type="entry name" value="SCO1-SenC"/>
    <property type="match status" value="1"/>
</dbReference>
<name>A0A202ECR3_9EURY</name>
<dbReference type="OrthoDB" id="27579at2157"/>
<feature type="compositionally biased region" description="Basic and acidic residues" evidence="5">
    <location>
        <begin position="203"/>
        <end position="230"/>
    </location>
</feature>
<feature type="compositionally biased region" description="Acidic residues" evidence="5">
    <location>
        <begin position="183"/>
        <end position="202"/>
    </location>
</feature>
<dbReference type="EMBL" id="MWPH01000001">
    <property type="protein sequence ID" value="OVE86015.1"/>
    <property type="molecule type" value="Genomic_DNA"/>
</dbReference>
<feature type="binding site" evidence="3">
    <location>
        <position position="95"/>
    </location>
    <ligand>
        <name>Cu cation</name>
        <dbReference type="ChEBI" id="CHEBI:23378"/>
    </ligand>
</feature>
<dbReference type="PROSITE" id="PS51257">
    <property type="entry name" value="PROKAR_LIPOPROTEIN"/>
    <property type="match status" value="1"/>
</dbReference>
<feature type="region of interest" description="Disordered" evidence="5">
    <location>
        <begin position="36"/>
        <end position="60"/>
    </location>
</feature>
<evidence type="ECO:0000256" key="4">
    <source>
        <dbReference type="PIRSR" id="PIRSR603782-2"/>
    </source>
</evidence>
<evidence type="ECO:0000313" key="8">
    <source>
        <dbReference type="Proteomes" id="UP000196084"/>
    </source>
</evidence>
<evidence type="ECO:0000313" key="7">
    <source>
        <dbReference type="EMBL" id="OVE86015.1"/>
    </source>
</evidence>
<keyword evidence="4" id="KW-1015">Disulfide bond</keyword>
<evidence type="ECO:0000259" key="6">
    <source>
        <dbReference type="PROSITE" id="PS51352"/>
    </source>
</evidence>
<evidence type="ECO:0000256" key="3">
    <source>
        <dbReference type="PIRSR" id="PIRSR603782-1"/>
    </source>
</evidence>
<feature type="binding site" evidence="3">
    <location>
        <position position="100"/>
    </location>
    <ligand>
        <name>Cu cation</name>
        <dbReference type="ChEBI" id="CHEBI:23378"/>
    </ligand>
</feature>
<dbReference type="InterPro" id="IPR036249">
    <property type="entry name" value="Thioredoxin-like_sf"/>
</dbReference>
<dbReference type="AlphaFoldDB" id="A0A202ECR3"/>
<evidence type="ECO:0000256" key="1">
    <source>
        <dbReference type="ARBA" id="ARBA00010996"/>
    </source>
</evidence>
<keyword evidence="2 3" id="KW-0186">Copper</keyword>
<feature type="compositionally biased region" description="Basic and acidic residues" evidence="5">
    <location>
        <begin position="48"/>
        <end position="57"/>
    </location>
</feature>
<feature type="disulfide bond" description="Redox-active" evidence="4">
    <location>
        <begin position="95"/>
        <end position="100"/>
    </location>
</feature>
<feature type="region of interest" description="Disordered" evidence="5">
    <location>
        <begin position="183"/>
        <end position="230"/>
    </location>
</feature>
<organism evidence="7 8">
    <name type="scientific">Natronolimnobius baerhuensis</name>
    <dbReference type="NCBI Taxonomy" id="253108"/>
    <lineage>
        <taxon>Archaea</taxon>
        <taxon>Methanobacteriati</taxon>
        <taxon>Methanobacteriota</taxon>
        <taxon>Stenosarchaea group</taxon>
        <taxon>Halobacteria</taxon>
        <taxon>Halobacteriales</taxon>
        <taxon>Natrialbaceae</taxon>
        <taxon>Natronolimnobius</taxon>
    </lineage>
</organism>
<dbReference type="InterPro" id="IPR013766">
    <property type="entry name" value="Thioredoxin_domain"/>
</dbReference>
<reference evidence="7 8" key="1">
    <citation type="submission" date="2017-02" db="EMBL/GenBank/DDBJ databases">
        <title>Natronthermophilus aegyptiacus gen. nov.,sp. nov., an aerobic, extremely halophilic alkalithermophilic archaeon isolated from the athalassohaline Wadi An Natrun, Egypt.</title>
        <authorList>
            <person name="Zhao B."/>
        </authorList>
    </citation>
    <scope>NUCLEOTIDE SEQUENCE [LARGE SCALE GENOMIC DNA]</scope>
    <source>
        <strain evidence="7 8">CGMCC 1.3597</strain>
    </source>
</reference>
<sequence>MERRTYLGSLGAASVTGLAGLAGCLDDAMGTVGLGDDSDTVLSPPDQTRGDPSHPIHGEAFPDFAIPDPIADETVSLEDFIGDRALLITFFFTSCPDGACPALLTRLRRVQEDARENGYEDDIALLAYTFDPERDTPDVLEEYGIEQSVDYEADNWHFLRPESYEEGEQWLMEDFGMGVERVEDEDEDADDSEQDHDGEDDDHDGHNGDDAEGDNHDSHNGDEHDNHDHGEYTFNHINLVVLANNQGITERAYPLAGPLSERDDLGGDIGVIVDDARTVAQNQPDE</sequence>
<dbReference type="InterPro" id="IPR003782">
    <property type="entry name" value="SCO1/SenC"/>
</dbReference>
<dbReference type="PANTHER" id="PTHR12151:SF25">
    <property type="entry name" value="LINALOOL DEHYDRATASE_ISOMERASE DOMAIN-CONTAINING PROTEIN"/>
    <property type="match status" value="1"/>
</dbReference>
<proteinExistence type="inferred from homology"/>
<protein>
    <submittedName>
        <fullName evidence="7">SCO family protein</fullName>
    </submittedName>
</protein>
<feature type="domain" description="Thioredoxin" evidence="6">
    <location>
        <begin position="55"/>
        <end position="214"/>
    </location>
</feature>
<gene>
    <name evidence="7" type="ORF">B2G88_04245</name>
</gene>
<keyword evidence="3" id="KW-0479">Metal-binding</keyword>
<dbReference type="PROSITE" id="PS51352">
    <property type="entry name" value="THIOREDOXIN_2"/>
    <property type="match status" value="1"/>
</dbReference>
<accession>A0A202ECR3</accession>
<evidence type="ECO:0000256" key="5">
    <source>
        <dbReference type="SAM" id="MobiDB-lite"/>
    </source>
</evidence>
<dbReference type="Gene3D" id="3.40.30.10">
    <property type="entry name" value="Glutaredoxin"/>
    <property type="match status" value="1"/>
</dbReference>
<dbReference type="RefSeq" id="WP_087714060.1">
    <property type="nucleotide sequence ID" value="NZ_MWPH01000001.1"/>
</dbReference>
<dbReference type="PANTHER" id="PTHR12151">
    <property type="entry name" value="ELECTRON TRANSPORT PROTIN SCO1/SENC FAMILY MEMBER"/>
    <property type="match status" value="1"/>
</dbReference>
<dbReference type="Proteomes" id="UP000196084">
    <property type="component" value="Unassembled WGS sequence"/>
</dbReference>
<dbReference type="CDD" id="cd02968">
    <property type="entry name" value="SCO"/>
    <property type="match status" value="1"/>
</dbReference>
<comment type="caution">
    <text evidence="7">The sequence shown here is derived from an EMBL/GenBank/DDBJ whole genome shotgun (WGS) entry which is preliminary data.</text>
</comment>
<evidence type="ECO:0000256" key="2">
    <source>
        <dbReference type="ARBA" id="ARBA00023008"/>
    </source>
</evidence>
<keyword evidence="8" id="KW-1185">Reference proteome</keyword>